<reference evidence="1" key="1">
    <citation type="submission" date="2020-01" db="EMBL/GenBank/DDBJ databases">
        <title>Development of genomics and gene disruption for Polysphondylium violaceum indicates a role for the polyketide synthase stlB in stalk morphogenesis.</title>
        <authorList>
            <person name="Narita B."/>
            <person name="Kawabe Y."/>
            <person name="Kin K."/>
            <person name="Saito T."/>
            <person name="Gibbs R."/>
            <person name="Kuspa A."/>
            <person name="Muzny D."/>
            <person name="Queller D."/>
            <person name="Richards S."/>
            <person name="Strassman J."/>
            <person name="Sucgang R."/>
            <person name="Worley K."/>
            <person name="Schaap P."/>
        </authorList>
    </citation>
    <scope>NUCLEOTIDE SEQUENCE</scope>
    <source>
        <strain evidence="1">QSvi11</strain>
    </source>
</reference>
<gene>
    <name evidence="1" type="ORF">CYY_008093</name>
</gene>
<organism evidence="1 2">
    <name type="scientific">Polysphondylium violaceum</name>
    <dbReference type="NCBI Taxonomy" id="133409"/>
    <lineage>
        <taxon>Eukaryota</taxon>
        <taxon>Amoebozoa</taxon>
        <taxon>Evosea</taxon>
        <taxon>Eumycetozoa</taxon>
        <taxon>Dictyostelia</taxon>
        <taxon>Dictyosteliales</taxon>
        <taxon>Dictyosteliaceae</taxon>
        <taxon>Polysphondylium</taxon>
    </lineage>
</organism>
<dbReference type="GO" id="GO:0003924">
    <property type="term" value="F:GTPase activity"/>
    <property type="evidence" value="ECO:0007669"/>
    <property type="project" value="InterPro"/>
</dbReference>
<sequence>MYIGILGPSNYYLKVVEVISRIYNPQLCINNSNTNRSNNNQEIKLNTKHLLIKIWNRRYLQFFINYYENNQLGPIRSQAIILVFSVDDRDSFNQVAHFFQQVDKYEYGGTPVILVGLSNNHTDVGTDNNRVGLSEITNLYPRSIYCELKTFDSPENIQDFKKQFHPLLSLMFLSCPSTISQICSKTAPYKVKKAPDLFDVYPYSTPVDFSNQTDRLAYEQSFFKVFKNKVILSYIFKQIHHINHKYQIKTFNPFTATPNVLIANGCINQLKDRLYNSNNNNEIEFSYLDAVCLLRSNDTDFQLFKFVYDRAKHSFHSEKGDLYWTASQGTLTNLHLNTIKCLTPIENASIGGNIDIVKFLILEREKKEALDISLDLAILFNHLPLVKFYLKIMKGYCFFDHLIALANSQNNETIKQYLYKKSKSINLNKIKSLVKS</sequence>
<dbReference type="Gene3D" id="3.40.50.300">
    <property type="entry name" value="P-loop containing nucleotide triphosphate hydrolases"/>
    <property type="match status" value="1"/>
</dbReference>
<dbReference type="InterPro" id="IPR001806">
    <property type="entry name" value="Small_GTPase"/>
</dbReference>
<dbReference type="InterPro" id="IPR036770">
    <property type="entry name" value="Ankyrin_rpt-contain_sf"/>
</dbReference>
<dbReference type="Pfam" id="PF00071">
    <property type="entry name" value="Ras"/>
    <property type="match status" value="1"/>
</dbReference>
<dbReference type="AlphaFoldDB" id="A0A8J4UXK2"/>
<dbReference type="EMBL" id="AJWJ01000471">
    <property type="protein sequence ID" value="KAF2070588.1"/>
    <property type="molecule type" value="Genomic_DNA"/>
</dbReference>
<dbReference type="GO" id="GO:0005525">
    <property type="term" value="F:GTP binding"/>
    <property type="evidence" value="ECO:0007669"/>
    <property type="project" value="InterPro"/>
</dbReference>
<dbReference type="InterPro" id="IPR027417">
    <property type="entry name" value="P-loop_NTPase"/>
</dbReference>
<dbReference type="SUPFAM" id="SSF48403">
    <property type="entry name" value="Ankyrin repeat"/>
    <property type="match status" value="1"/>
</dbReference>
<evidence type="ECO:0000313" key="2">
    <source>
        <dbReference type="Proteomes" id="UP000695562"/>
    </source>
</evidence>
<protein>
    <submittedName>
        <fullName evidence="1">Uncharacterized protein</fullName>
    </submittedName>
</protein>
<accession>A0A8J4UXK2</accession>
<proteinExistence type="predicted"/>
<evidence type="ECO:0000313" key="1">
    <source>
        <dbReference type="EMBL" id="KAF2070588.1"/>
    </source>
</evidence>
<name>A0A8J4UXK2_9MYCE</name>
<dbReference type="Proteomes" id="UP000695562">
    <property type="component" value="Unassembled WGS sequence"/>
</dbReference>
<dbReference type="SUPFAM" id="SSF52540">
    <property type="entry name" value="P-loop containing nucleoside triphosphate hydrolases"/>
    <property type="match status" value="1"/>
</dbReference>
<keyword evidence="2" id="KW-1185">Reference proteome</keyword>
<comment type="caution">
    <text evidence="1">The sequence shown here is derived from an EMBL/GenBank/DDBJ whole genome shotgun (WGS) entry which is preliminary data.</text>
</comment>